<dbReference type="RefSeq" id="WP_185128796.1">
    <property type="nucleotide sequence ID" value="NZ_JACJVO010000009.1"/>
</dbReference>
<dbReference type="AlphaFoldDB" id="A0A7X0SJL9"/>
<evidence type="ECO:0000259" key="2">
    <source>
        <dbReference type="Pfam" id="PF09835"/>
    </source>
</evidence>
<dbReference type="Pfam" id="PF09835">
    <property type="entry name" value="DUF2062"/>
    <property type="match status" value="1"/>
</dbReference>
<name>A0A7X0SJL9_9BACL</name>
<comment type="caution">
    <text evidence="3">The sequence shown here is derived from an EMBL/GenBank/DDBJ whole genome shotgun (WGS) entry which is preliminary data.</text>
</comment>
<keyword evidence="1" id="KW-0472">Membrane</keyword>
<feature type="domain" description="DUF2062" evidence="2">
    <location>
        <begin position="9"/>
        <end position="149"/>
    </location>
</feature>
<sequence length="166" mass="18971">MKRLRKIGRFFKYQYVKLLRAKGGASVVAMGFAVGLFVEMFNLPTYGTSFLLVFPLNFLFRGSFAAALVGFLFGKMIYIPMSILNTKMAGWVLPKHFVVQISFLPNWINHALLLNLKLIIGGIIDGAILGLLFYFPIRYSVNAFKRKRREKRRLNRAKMDANAVLE</sequence>
<accession>A0A7X0SJL9</accession>
<keyword evidence="1" id="KW-0812">Transmembrane</keyword>
<organism evidence="3 4">
    <name type="scientific">Cohnella zeiphila</name>
    <dbReference type="NCBI Taxonomy" id="2761120"/>
    <lineage>
        <taxon>Bacteria</taxon>
        <taxon>Bacillati</taxon>
        <taxon>Bacillota</taxon>
        <taxon>Bacilli</taxon>
        <taxon>Bacillales</taxon>
        <taxon>Paenibacillaceae</taxon>
        <taxon>Cohnella</taxon>
    </lineage>
</organism>
<protein>
    <submittedName>
        <fullName evidence="3">DUF2062 domain-containing protein</fullName>
    </submittedName>
</protein>
<feature type="transmembrane region" description="Helical" evidence="1">
    <location>
        <begin position="114"/>
        <end position="137"/>
    </location>
</feature>
<evidence type="ECO:0000313" key="3">
    <source>
        <dbReference type="EMBL" id="MBB6731161.1"/>
    </source>
</evidence>
<feature type="transmembrane region" description="Helical" evidence="1">
    <location>
        <begin position="58"/>
        <end position="78"/>
    </location>
</feature>
<dbReference type="EMBL" id="JACJVO010000009">
    <property type="protein sequence ID" value="MBB6731161.1"/>
    <property type="molecule type" value="Genomic_DNA"/>
</dbReference>
<feature type="transmembrane region" description="Helical" evidence="1">
    <location>
        <begin position="21"/>
        <end position="38"/>
    </location>
</feature>
<keyword evidence="4" id="KW-1185">Reference proteome</keyword>
<keyword evidence="1" id="KW-1133">Transmembrane helix</keyword>
<evidence type="ECO:0000313" key="4">
    <source>
        <dbReference type="Proteomes" id="UP000564644"/>
    </source>
</evidence>
<feature type="transmembrane region" description="Helical" evidence="1">
    <location>
        <begin position="90"/>
        <end position="108"/>
    </location>
</feature>
<dbReference type="InterPro" id="IPR018639">
    <property type="entry name" value="DUF2062"/>
</dbReference>
<reference evidence="3 4" key="1">
    <citation type="submission" date="2020-08" db="EMBL/GenBank/DDBJ databases">
        <title>Cohnella phylogeny.</title>
        <authorList>
            <person name="Dunlap C."/>
        </authorList>
    </citation>
    <scope>NUCLEOTIDE SEQUENCE [LARGE SCALE GENOMIC DNA]</scope>
    <source>
        <strain evidence="3 4">CBP 2801</strain>
    </source>
</reference>
<gene>
    <name evidence="3" type="ORF">H7C18_09610</name>
</gene>
<evidence type="ECO:0000256" key="1">
    <source>
        <dbReference type="SAM" id="Phobius"/>
    </source>
</evidence>
<proteinExistence type="predicted"/>
<dbReference type="Proteomes" id="UP000564644">
    <property type="component" value="Unassembled WGS sequence"/>
</dbReference>